<accession>A0ABR9IPV4</accession>
<organism evidence="5 6">
    <name type="scientific">Rhizobium viscosum</name>
    <name type="common">Arthrobacter viscosus</name>
    <dbReference type="NCBI Taxonomy" id="1673"/>
    <lineage>
        <taxon>Bacteria</taxon>
        <taxon>Pseudomonadati</taxon>
        <taxon>Pseudomonadota</taxon>
        <taxon>Alphaproteobacteria</taxon>
        <taxon>Hyphomicrobiales</taxon>
        <taxon>Rhizobiaceae</taxon>
        <taxon>Rhizobium/Agrobacterium group</taxon>
        <taxon>Rhizobium</taxon>
    </lineage>
</organism>
<keyword evidence="3" id="KW-0812">Transmembrane</keyword>
<dbReference type="Pfam" id="PF25917">
    <property type="entry name" value="BSH_RND"/>
    <property type="match status" value="1"/>
</dbReference>
<keyword evidence="3" id="KW-0472">Membrane</keyword>
<dbReference type="PANTHER" id="PTHR30386:SF24">
    <property type="entry name" value="MULTIDRUG RESISTANCE EFFLUX PUMP"/>
    <property type="match status" value="1"/>
</dbReference>
<dbReference type="Gene3D" id="6.10.140.1990">
    <property type="match status" value="1"/>
</dbReference>
<evidence type="ECO:0000256" key="1">
    <source>
        <dbReference type="SAM" id="Coils"/>
    </source>
</evidence>
<dbReference type="InterPro" id="IPR058625">
    <property type="entry name" value="MdtA-like_BSH"/>
</dbReference>
<dbReference type="SUPFAM" id="SSF111369">
    <property type="entry name" value="HlyD-like secretion proteins"/>
    <property type="match status" value="2"/>
</dbReference>
<evidence type="ECO:0000313" key="6">
    <source>
        <dbReference type="Proteomes" id="UP000620262"/>
    </source>
</evidence>
<protein>
    <submittedName>
        <fullName evidence="5">Membrane fusion protein (Multidrug efflux system)</fullName>
    </submittedName>
</protein>
<dbReference type="Proteomes" id="UP000620262">
    <property type="component" value="Unassembled WGS sequence"/>
</dbReference>
<keyword evidence="6" id="KW-1185">Reference proteome</keyword>
<evidence type="ECO:0000256" key="2">
    <source>
        <dbReference type="SAM" id="MobiDB-lite"/>
    </source>
</evidence>
<comment type="caution">
    <text evidence="5">The sequence shown here is derived from an EMBL/GenBank/DDBJ whole genome shotgun (WGS) entry which is preliminary data.</text>
</comment>
<dbReference type="Gene3D" id="2.40.30.170">
    <property type="match status" value="1"/>
</dbReference>
<feature type="domain" description="Multidrug resistance protein MdtA-like barrel-sandwich hybrid" evidence="4">
    <location>
        <begin position="101"/>
        <end position="297"/>
    </location>
</feature>
<dbReference type="InterPro" id="IPR030190">
    <property type="entry name" value="MacA_alpha-hairpin_sf"/>
</dbReference>
<dbReference type="RefSeq" id="WP_192729106.1">
    <property type="nucleotide sequence ID" value="NZ_BAAAVL010000006.1"/>
</dbReference>
<evidence type="ECO:0000259" key="4">
    <source>
        <dbReference type="Pfam" id="PF25917"/>
    </source>
</evidence>
<evidence type="ECO:0000313" key="5">
    <source>
        <dbReference type="EMBL" id="MBE1505213.1"/>
    </source>
</evidence>
<feature type="transmembrane region" description="Helical" evidence="3">
    <location>
        <begin position="62"/>
        <end position="80"/>
    </location>
</feature>
<sequence length="402" mass="42626">MSTNQKSNVARIVSENAGAEEVKAEAAAPAEAPKAEAPQTAPAQSAPAVAPAPSAPKKRRSFVLPVIVLAFLAGAGWYGYDWWTNGRFMVSTDDAYIEGDIATISPKVTGYVAKVNVVANQEVKAGDVLATLDKGDYQNALDQANAQIETEQLSLSRIDAQIEGAKASLVQAQAQKTALEATVRGAEIKQKRQSDLQAKSVGTTADLDDANTALDQAKANLAGGDANIVFAQANITILEAQRKEAEGSVRTMEIQRDKAARDLSFTILKAPYDGVVGNRSVQEGDLVSPGQRLMALVPTHQLYIDANFKETQIQHLVPGSKVNVHVDAYSDYPVVGTVESIAPASGSVFSMLPPENATGNFTKIIQRVPVRIALPQDALDSGRLRAGLSVVVDVDTRTAPVK</sequence>
<evidence type="ECO:0000256" key="3">
    <source>
        <dbReference type="SAM" id="Phobius"/>
    </source>
</evidence>
<reference evidence="5 6" key="1">
    <citation type="submission" date="2020-10" db="EMBL/GenBank/DDBJ databases">
        <title>Sequencing the genomes of 1000 actinobacteria strains.</title>
        <authorList>
            <person name="Klenk H.-P."/>
        </authorList>
    </citation>
    <scope>NUCLEOTIDE SEQUENCE [LARGE SCALE GENOMIC DNA]</scope>
    <source>
        <strain evidence="5 6">DSM 7307</strain>
    </source>
</reference>
<feature type="coiled-coil region" evidence="1">
    <location>
        <begin position="141"/>
        <end position="189"/>
    </location>
</feature>
<dbReference type="PANTHER" id="PTHR30386">
    <property type="entry name" value="MEMBRANE FUSION SUBUNIT OF EMRAB-TOLC MULTIDRUG EFFLUX PUMP"/>
    <property type="match status" value="1"/>
</dbReference>
<dbReference type="Gene3D" id="2.40.50.100">
    <property type="match status" value="1"/>
</dbReference>
<proteinExistence type="predicted"/>
<feature type="region of interest" description="Disordered" evidence="2">
    <location>
        <begin position="19"/>
        <end position="55"/>
    </location>
</feature>
<gene>
    <name evidence="5" type="ORF">H4W29_002394</name>
</gene>
<dbReference type="InterPro" id="IPR050739">
    <property type="entry name" value="MFP"/>
</dbReference>
<name>A0ABR9IPV4_RHIVS</name>
<keyword evidence="1" id="KW-0175">Coiled coil</keyword>
<feature type="compositionally biased region" description="Low complexity" evidence="2">
    <location>
        <begin position="19"/>
        <end position="52"/>
    </location>
</feature>
<dbReference type="EMBL" id="JADBEC010000001">
    <property type="protein sequence ID" value="MBE1505213.1"/>
    <property type="molecule type" value="Genomic_DNA"/>
</dbReference>
<keyword evidence="3" id="KW-1133">Transmembrane helix</keyword>
<dbReference type="Gene3D" id="1.10.287.470">
    <property type="entry name" value="Helix hairpin bin"/>
    <property type="match status" value="1"/>
</dbReference>